<dbReference type="GeneID" id="826908"/>
<dbReference type="RefSeq" id="NP_001154228.1">
    <property type="nucleotide sequence ID" value="NM_001160756.1"/>
</dbReference>
<keyword evidence="3" id="KW-0732">Signal</keyword>
<evidence type="ECO:0000256" key="3">
    <source>
        <dbReference type="SAM" id="SignalP"/>
    </source>
</evidence>
<evidence type="ECO:0000313" key="6">
    <source>
        <dbReference type="Proteomes" id="UP000006548"/>
    </source>
</evidence>
<keyword evidence="6" id="KW-1185">Reference proteome</keyword>
<dbReference type="EMBL" id="CP002687">
    <property type="protein sequence ID" value="AEE83208.1"/>
    <property type="molecule type" value="Genomic_DNA"/>
</dbReference>
<evidence type="ECO:0000313" key="7">
    <source>
        <dbReference type="TAIR" id="AT4G12960"/>
    </source>
</evidence>
<dbReference type="PANTHER" id="PTHR13234">
    <property type="entry name" value="GAMMA-INTERFERON INDUCIBLE LYSOSOMAL THIOL REDUCTASE GILT"/>
    <property type="match status" value="1"/>
</dbReference>
<dbReference type="InterPro" id="IPR004911">
    <property type="entry name" value="Interferon-induced_GILT"/>
</dbReference>
<evidence type="ECO:0000313" key="4">
    <source>
        <dbReference type="Araport" id="AT4G12960"/>
    </source>
</evidence>
<dbReference type="eggNOG" id="KOG3160">
    <property type="taxonomic scope" value="Eukaryota"/>
</dbReference>
<dbReference type="TAIR" id="AT4G12960">
    <property type="gene designation" value="GILT"/>
</dbReference>
<dbReference type="SMR" id="F4JRI7"/>
<proteinExistence type="evidence at protein level"/>
<dbReference type="Pfam" id="PF03227">
    <property type="entry name" value="GILT"/>
    <property type="match status" value="1"/>
</dbReference>
<gene>
    <name evidence="5 7" type="primary">GILT</name>
    <name evidence="5" type="synonym">AtGILT</name>
    <name evidence="4 5" type="ordered locus">At4g12960</name>
    <name evidence="5" type="ORF">F25G13.50</name>
    <name evidence="5" type="ORF">F25G13_50</name>
</gene>
<feature type="chain" id="PRO_5003316510" evidence="3">
    <location>
        <begin position="27"/>
        <end position="243"/>
    </location>
</feature>
<reference evidence="5 6" key="1">
    <citation type="journal article" date="1999" name="Nature">
        <title>Sequence and analysis of chromosome 4 of the plant Arabidopsis thaliana.</title>
        <authorList>
            <consortium name="EU"/>
            <consortium name="CSHL and WU Arabidopsis Sequencing Project"/>
            <person name="Mayer K."/>
            <person name="Schuller C."/>
            <person name="Wambutt R."/>
            <person name="Murphy G."/>
            <person name="Volckaert G."/>
            <person name="Pohl T."/>
            <person name="Dusterhoft A."/>
            <person name="Stiekema W."/>
            <person name="Entian K.D."/>
            <person name="Terryn N."/>
            <person name="Harris B."/>
            <person name="Ansorge W."/>
            <person name="Brandt P."/>
            <person name="Grivell L."/>
            <person name="Rieger M."/>
            <person name="Weichselgartner M."/>
            <person name="de Simone V."/>
            <person name="Obermaier B."/>
            <person name="Mache R."/>
            <person name="Muller M."/>
            <person name="Kreis M."/>
            <person name="Delseny M."/>
            <person name="Puigdomenech P."/>
            <person name="Watson M."/>
            <person name="Schmidtheini T."/>
            <person name="Reichert B."/>
            <person name="Portatelle D."/>
            <person name="Perez-Alonso M."/>
            <person name="Boutry M."/>
            <person name="Bancroft I."/>
            <person name="Vos P."/>
            <person name="Hoheisel J."/>
            <person name="Zimmermann W."/>
            <person name="Wedler H."/>
            <person name="Ridley P."/>
            <person name="Langham S.A."/>
            <person name="McCullagh B."/>
            <person name="Bilham L."/>
            <person name="Robben J."/>
            <person name="Van der Schueren J."/>
            <person name="Grymonprez B."/>
            <person name="Chuang Y.J."/>
            <person name="Vandenbussche F."/>
            <person name="Braeken M."/>
            <person name="Weltjens I."/>
            <person name="Voet M."/>
            <person name="Bastiaens I."/>
            <person name="Aert R."/>
            <person name="Defoor E."/>
            <person name="Weitzenegger T."/>
            <person name="Bothe G."/>
            <person name="Ramsperger U."/>
            <person name="Hilbert H."/>
            <person name="Braun M."/>
            <person name="Holzer E."/>
            <person name="Brandt A."/>
            <person name="Peters S."/>
            <person name="van Staveren M."/>
            <person name="Dirske W."/>
            <person name="Mooijman P."/>
            <person name="Klein Lankhorst R."/>
            <person name="Rose M."/>
            <person name="Hauf J."/>
            <person name="Kotter P."/>
            <person name="Berneiser S."/>
            <person name="Hempel S."/>
            <person name="Feldpausch M."/>
            <person name="Lamberth S."/>
            <person name="Van den Daele H."/>
            <person name="De Keyser A."/>
            <person name="Buysshaert C."/>
            <person name="Gielen J."/>
            <person name="Villarroel R."/>
            <person name="De Clercq R."/>
            <person name="Van Montagu M."/>
            <person name="Rogers J."/>
            <person name="Cronin A."/>
            <person name="Quail M."/>
            <person name="Bray-Allen S."/>
            <person name="Clark L."/>
            <person name="Doggett J."/>
            <person name="Hall S."/>
            <person name="Kay M."/>
            <person name="Lennard N."/>
            <person name="McLay K."/>
            <person name="Mayes R."/>
            <person name="Pettett A."/>
            <person name="Rajandream M.A."/>
            <person name="Lyne M."/>
            <person name="Benes V."/>
            <person name="Rechmann S."/>
            <person name="Borkova D."/>
            <person name="Blocker H."/>
            <person name="Scharfe M."/>
            <person name="Grimm M."/>
            <person name="Lohnert T.H."/>
            <person name="Dose S."/>
            <person name="de Haan M."/>
            <person name="Maarse A."/>
            <person name="Schafer M."/>
            <person name="Muller-Auer S."/>
            <person name="Gabel C."/>
            <person name="Fuchs M."/>
            <person name="Fartmann B."/>
            <person name="Granderath K."/>
            <person name="Dauner D."/>
            <person name="Herzl A."/>
            <person name="Neumann S."/>
            <person name="Argiriou A."/>
            <person name="Vitale D."/>
            <person name="Liguori R."/>
            <person name="Piravandi E."/>
            <person name="Massenet O."/>
            <person name="Quigley F."/>
            <person name="Clabauld G."/>
            <person name="Mundlein A."/>
            <person name="Felber R."/>
            <person name="Schnabl S."/>
            <person name="Hiller R."/>
            <person name="Schmidt W."/>
            <person name="Lecharny A."/>
            <person name="Aubourg S."/>
            <person name="Chefdor F."/>
            <person name="Cooke R."/>
            <person name="Berger C."/>
            <person name="Montfort A."/>
            <person name="Casacuberta E."/>
            <person name="Gibbons T."/>
            <person name="Weber N."/>
            <person name="Vandenbol M."/>
            <person name="Bargues M."/>
            <person name="Terol J."/>
            <person name="Torres A."/>
            <person name="Perez-Perez A."/>
            <person name="Purnelle B."/>
            <person name="Bent E."/>
            <person name="Johnson S."/>
            <person name="Tacon D."/>
            <person name="Jesse T."/>
            <person name="Heijnen L."/>
            <person name="Schwarz S."/>
            <person name="Scholler P."/>
            <person name="Heber S."/>
            <person name="Francs P."/>
            <person name="Bielke C."/>
            <person name="Frishman D."/>
            <person name="Haase D."/>
            <person name="Lemcke K."/>
            <person name="Mewes H.W."/>
            <person name="Stocker S."/>
            <person name="Zaccaria P."/>
            <person name="Bevan M."/>
            <person name="Wilson R.K."/>
            <person name="de la Bastide M."/>
            <person name="Habermann K."/>
            <person name="Parnell L."/>
            <person name="Dedhia N."/>
            <person name="Gnoj L."/>
            <person name="Schutz K."/>
            <person name="Huang E."/>
            <person name="Spiegel L."/>
            <person name="Sehkon M."/>
            <person name="Murray J."/>
            <person name="Sheet P."/>
            <person name="Cordes M."/>
            <person name="Abu-Threideh J."/>
            <person name="Stoneking T."/>
            <person name="Kalicki J."/>
            <person name="Graves T."/>
            <person name="Harmon G."/>
            <person name="Edwards J."/>
            <person name="Latreille P."/>
            <person name="Courtney L."/>
            <person name="Cloud J."/>
            <person name="Abbott A."/>
            <person name="Scott K."/>
            <person name="Johnson D."/>
            <person name="Minx P."/>
            <person name="Bentley D."/>
            <person name="Fulton B."/>
            <person name="Miller N."/>
            <person name="Greco T."/>
            <person name="Kemp K."/>
            <person name="Kramer J."/>
            <person name="Fulton L."/>
            <person name="Mardis E."/>
            <person name="Dante M."/>
            <person name="Pepin K."/>
            <person name="Hillier L."/>
            <person name="Nelson J."/>
            <person name="Spieth J."/>
            <person name="Ryan E."/>
            <person name="Andrews S."/>
            <person name="Geisel C."/>
            <person name="Layman D."/>
            <person name="Du H."/>
            <person name="Ali J."/>
            <person name="Berghoff A."/>
            <person name="Jones K."/>
            <person name="Drone K."/>
            <person name="Cotton M."/>
            <person name="Joshu C."/>
            <person name="Antonoiu B."/>
            <person name="Zidanic M."/>
            <person name="Strong C."/>
            <person name="Sun H."/>
            <person name="Lamar B."/>
            <person name="Yordan C."/>
            <person name="Ma P."/>
            <person name="Zhong J."/>
            <person name="Preston R."/>
            <person name="Vil D."/>
            <person name="Shekher M."/>
            <person name="Matero A."/>
            <person name="Shah R."/>
            <person name="Swaby I.K."/>
            <person name="O'Shaughnessy A."/>
            <person name="Rodriguez M."/>
            <person name="Hoffmann J."/>
            <person name="Till S."/>
            <person name="Granat S."/>
            <person name="Shohdy N."/>
            <person name="Hasegawa A."/>
            <person name="Hameed A."/>
            <person name="Lodhi M."/>
            <person name="Johnson A."/>
            <person name="Chen E."/>
            <person name="Marra M."/>
            <person name="Martienssen R."/>
            <person name="McCombie W.R."/>
        </authorList>
    </citation>
    <scope>NUCLEOTIDE SEQUENCE [LARGE SCALE GENOMIC DNA]</scope>
    <source>
        <strain evidence="6">cv. Columbia</strain>
    </source>
</reference>
<organism evidence="5 6">
    <name type="scientific">Arabidopsis thaliana</name>
    <name type="common">Mouse-ear cress</name>
    <dbReference type="NCBI Taxonomy" id="3702"/>
    <lineage>
        <taxon>Eukaryota</taxon>
        <taxon>Viridiplantae</taxon>
        <taxon>Streptophyta</taxon>
        <taxon>Embryophyta</taxon>
        <taxon>Tracheophyta</taxon>
        <taxon>Spermatophyta</taxon>
        <taxon>Magnoliopsida</taxon>
        <taxon>eudicotyledons</taxon>
        <taxon>Gunneridae</taxon>
        <taxon>Pentapetalae</taxon>
        <taxon>rosids</taxon>
        <taxon>malvids</taxon>
        <taxon>Brassicales</taxon>
        <taxon>Brassicaceae</taxon>
        <taxon>Camelineae</taxon>
        <taxon>Arabidopsis</taxon>
    </lineage>
</organism>
<dbReference type="ExpressionAtlas" id="F4JRI7">
    <property type="expression patterns" value="baseline and differential"/>
</dbReference>
<accession>F4JRI7</accession>
<dbReference type="OMA" id="CAIDEYP"/>
<dbReference type="Araport" id="AT4G12960"/>
<dbReference type="Proteomes" id="UP000006548">
    <property type="component" value="Chromosome 4"/>
</dbReference>
<dbReference type="AlphaFoldDB" id="F4JRI7"/>
<name>F4JRI7_ARATH</name>
<sequence>MVSSSLTKLVFFGCLLLLTFTDNLVAGKSGKVKLNLYYESLCPGCQEFIVDDLGKIFDYDLYTITDLKLFPFGNAELSDNLTVTCQHGEEECKLNALEACALRTWPDQFDKCDGYGTQKSQYSFIRCVESDTKGWESCVKNSGREKAINDCYNGDLSRKLILGYATKTKNLKPPHEYVPWVTLNGKPLDDSVQSTDDLVAQICNAYKGKTTLPKVCNSSASMSKSPERKWKLQVSYANKATNY</sequence>
<keyword evidence="2" id="KW-0325">Glycoprotein</keyword>
<dbReference type="GO" id="GO:0016671">
    <property type="term" value="F:oxidoreductase activity, acting on a sulfur group of donors, disulfide as acceptor"/>
    <property type="evidence" value="ECO:0007669"/>
    <property type="project" value="InterPro"/>
</dbReference>
<evidence type="ECO:0007829" key="8">
    <source>
        <dbReference type="PeptideAtlas" id="F4JRI7"/>
    </source>
</evidence>
<evidence type="ECO:0000256" key="1">
    <source>
        <dbReference type="ARBA" id="ARBA00005679"/>
    </source>
</evidence>
<dbReference type="PANTHER" id="PTHR13234:SF53">
    <property type="entry name" value="GAMMA INTERFERON RESPONSIVE LYSOSOMAL THIOL (GILT) REDUCTASE FAMILY PROTEIN-RELATED"/>
    <property type="match status" value="1"/>
</dbReference>
<comment type="similarity">
    <text evidence="1">Belongs to the GILT family.</text>
</comment>
<protein>
    <submittedName>
        <fullName evidence="5">Gamma interferon responsive lysosomal thiol (GILT) reductase family protein</fullName>
    </submittedName>
</protein>
<feature type="signal peptide" evidence="3">
    <location>
        <begin position="1"/>
        <end position="26"/>
    </location>
</feature>
<dbReference type="ProteomicsDB" id="195485"/>
<evidence type="ECO:0000313" key="5">
    <source>
        <dbReference type="EMBL" id="AEE83208.1"/>
    </source>
</evidence>
<keyword evidence="8 9" id="KW-1267">Proteomics identification</keyword>
<evidence type="ECO:0000256" key="2">
    <source>
        <dbReference type="ARBA" id="ARBA00023180"/>
    </source>
</evidence>
<reference evidence="6" key="2">
    <citation type="journal article" date="2017" name="Plant J.">
        <title>Araport11: a complete reannotation of the Arabidopsis thaliana reference genome.</title>
        <authorList>
            <person name="Cheng C.Y."/>
            <person name="Krishnakumar V."/>
            <person name="Chan A.P."/>
            <person name="Thibaud-Nissen F."/>
            <person name="Schobel S."/>
            <person name="Town C.D."/>
        </authorList>
    </citation>
    <scope>GENOME REANNOTATION</scope>
    <source>
        <strain evidence="6">cv. Columbia</strain>
    </source>
</reference>
<evidence type="ECO:0007829" key="9">
    <source>
        <dbReference type="ProteomicsDB" id="F4JRI7"/>
    </source>
</evidence>